<proteinExistence type="predicted"/>
<accession>A0A1U7IJT1</accession>
<evidence type="ECO:0000313" key="1">
    <source>
        <dbReference type="EMBL" id="OKH37406.1"/>
    </source>
</evidence>
<dbReference type="OrthoDB" id="560781at2"/>
<dbReference type="STRING" id="454136.NIES2119_14275"/>
<name>A0A1U7IJT1_9CYAN</name>
<sequence>MKYTFDILGVSPILYFFNQQQERKEQKSQTGVEYVASYKCTLDALIQSVENVPDYRGWDLNEVIDTVVNFWVNNSDSIKYWKERLQDAGNENLLIGRVANVKSLRAEFEILLDKNR</sequence>
<evidence type="ECO:0000313" key="2">
    <source>
        <dbReference type="Proteomes" id="UP000185860"/>
    </source>
</evidence>
<comment type="caution">
    <text evidence="1">The sequence shown here is derived from an EMBL/GenBank/DDBJ whole genome shotgun (WGS) entry which is preliminary data.</text>
</comment>
<dbReference type="EMBL" id="MRCE01000012">
    <property type="protein sequence ID" value="OKH37406.1"/>
    <property type="molecule type" value="Genomic_DNA"/>
</dbReference>
<dbReference type="AlphaFoldDB" id="A0A1U7IJT1"/>
<gene>
    <name evidence="1" type="ORF">NIES2119_14275</name>
</gene>
<dbReference type="Proteomes" id="UP000185860">
    <property type="component" value="Unassembled WGS sequence"/>
</dbReference>
<reference evidence="1 2" key="1">
    <citation type="submission" date="2016-11" db="EMBL/GenBank/DDBJ databases">
        <title>Draft Genome Sequences of Nine Cyanobacterial Strains from Diverse Habitats.</title>
        <authorList>
            <person name="Zhu T."/>
            <person name="Hou S."/>
            <person name="Lu X."/>
            <person name="Hess W.R."/>
        </authorList>
    </citation>
    <scope>NUCLEOTIDE SEQUENCE [LARGE SCALE GENOMIC DNA]</scope>
    <source>
        <strain evidence="1 2">IAM M-71</strain>
    </source>
</reference>
<organism evidence="1 2">
    <name type="scientific">[Phormidium ambiguum] IAM M-71</name>
    <dbReference type="NCBI Taxonomy" id="454136"/>
    <lineage>
        <taxon>Bacteria</taxon>
        <taxon>Bacillati</taxon>
        <taxon>Cyanobacteriota</taxon>
        <taxon>Cyanophyceae</taxon>
        <taxon>Oscillatoriophycideae</taxon>
        <taxon>Aerosakkonematales</taxon>
        <taxon>Aerosakkonemataceae</taxon>
        <taxon>Floridanema</taxon>
    </lineage>
</organism>
<protein>
    <submittedName>
        <fullName evidence="1">Uncharacterized protein</fullName>
    </submittedName>
</protein>
<dbReference type="RefSeq" id="WP_073594155.1">
    <property type="nucleotide sequence ID" value="NZ_MRCE01000012.1"/>
</dbReference>